<dbReference type="PANTHER" id="PTHR35369:SF2">
    <property type="entry name" value="BLR3025 PROTEIN"/>
    <property type="match status" value="1"/>
</dbReference>
<dbReference type="GO" id="GO:0006281">
    <property type="term" value="P:DNA repair"/>
    <property type="evidence" value="ECO:0007669"/>
    <property type="project" value="TreeGrafter"/>
</dbReference>
<evidence type="ECO:0000313" key="4">
    <source>
        <dbReference type="EMBL" id="TDP64020.1"/>
    </source>
</evidence>
<dbReference type="AlphaFoldDB" id="A0A4R6QKB7"/>
<dbReference type="InterPro" id="IPR050356">
    <property type="entry name" value="SulA_CellDiv_inhibitor"/>
</dbReference>
<name>A0A4R6QKB7_9BURK</name>
<feature type="signal peptide" evidence="3">
    <location>
        <begin position="1"/>
        <end position="17"/>
    </location>
</feature>
<dbReference type="PANTHER" id="PTHR35369">
    <property type="entry name" value="BLR3025 PROTEIN-RELATED"/>
    <property type="match status" value="1"/>
</dbReference>
<feature type="region of interest" description="Disordered" evidence="2">
    <location>
        <begin position="386"/>
        <end position="423"/>
    </location>
</feature>
<keyword evidence="3" id="KW-0732">Signal</keyword>
<feature type="chain" id="PRO_5020761113" evidence="3">
    <location>
        <begin position="18"/>
        <end position="504"/>
    </location>
</feature>
<sequence length="504" mass="55345">MLWIALHLPHLSLQAFASTLTGELCQGPVALVDNHLISDVNAAALRLGVKPGLKRNTALSLAPRLTLGEADARRDVQARQALVHAALAFTPSVTLEGLDVLLEVRSSLRYFGGLACLLQRLEQALLPLQQGVGPVQIACAPTALGAAYLARWRDDLRQGAHVEDPRALAQLLNRGPVTLLGPAQAHWDDLQGMGLRCIADLRQLPRAGLARRFGPQLLADLDSALGTRPDPRDWELLPKVFEQRLELFARADSTEQVLQGAALLLAQLVVWARAGHGRVQRFELQMLHEARHRADGPSHTVVEVALAQASADAAHLQLLLRERLGRATLAAPTLELRLRCNDLVLGAPPNEELFPTRQSQQEGMLRLIERLQARLGRERVLQLRPQADHRPECASRLSPWEPPTSQRRVEEASPPTGLAQPAWLLPEPQPLTERDACPVLEGQVLQLLSGPERIESGWWDGAGVARDYYIAMRPGGALVWVFRGRLALPVAGKHSGWFLQGRFA</sequence>
<proteinExistence type="predicted"/>
<dbReference type="EMBL" id="SNXS01000004">
    <property type="protein sequence ID" value="TDP64020.1"/>
    <property type="molecule type" value="Genomic_DNA"/>
</dbReference>
<reference evidence="4 5" key="1">
    <citation type="submission" date="2019-03" db="EMBL/GenBank/DDBJ databases">
        <title>Genomic Encyclopedia of Type Strains, Phase IV (KMG-IV): sequencing the most valuable type-strain genomes for metagenomic binning, comparative biology and taxonomic classification.</title>
        <authorList>
            <person name="Goeker M."/>
        </authorList>
    </citation>
    <scope>NUCLEOTIDE SEQUENCE [LARGE SCALE GENOMIC DNA]</scope>
    <source>
        <strain evidence="4 5">DSM 16998</strain>
    </source>
</reference>
<keyword evidence="5" id="KW-1185">Reference proteome</keyword>
<organism evidence="4 5">
    <name type="scientific">Roseateles toxinivorans</name>
    <dbReference type="NCBI Taxonomy" id="270368"/>
    <lineage>
        <taxon>Bacteria</taxon>
        <taxon>Pseudomonadati</taxon>
        <taxon>Pseudomonadota</taxon>
        <taxon>Betaproteobacteria</taxon>
        <taxon>Burkholderiales</taxon>
        <taxon>Sphaerotilaceae</taxon>
        <taxon>Roseateles</taxon>
    </lineage>
</organism>
<dbReference type="SUPFAM" id="SSF56672">
    <property type="entry name" value="DNA/RNA polymerases"/>
    <property type="match status" value="1"/>
</dbReference>
<dbReference type="CDD" id="cd03468">
    <property type="entry name" value="PolY_like"/>
    <property type="match status" value="1"/>
</dbReference>
<evidence type="ECO:0000256" key="3">
    <source>
        <dbReference type="SAM" id="SignalP"/>
    </source>
</evidence>
<accession>A0A4R6QKB7</accession>
<keyword evidence="1" id="KW-0227">DNA damage</keyword>
<evidence type="ECO:0000256" key="1">
    <source>
        <dbReference type="ARBA" id="ARBA00022763"/>
    </source>
</evidence>
<protein>
    <submittedName>
        <fullName evidence="4">Protein ImuB</fullName>
    </submittedName>
</protein>
<dbReference type="OrthoDB" id="625722at2"/>
<dbReference type="RefSeq" id="WP_133701866.1">
    <property type="nucleotide sequence ID" value="NZ_SNXS01000004.1"/>
</dbReference>
<dbReference type="InParanoid" id="A0A4R6QKB7"/>
<dbReference type="InterPro" id="IPR043502">
    <property type="entry name" value="DNA/RNA_pol_sf"/>
</dbReference>
<dbReference type="Proteomes" id="UP000295361">
    <property type="component" value="Unassembled WGS sequence"/>
</dbReference>
<evidence type="ECO:0000313" key="5">
    <source>
        <dbReference type="Proteomes" id="UP000295361"/>
    </source>
</evidence>
<comment type="caution">
    <text evidence="4">The sequence shown here is derived from an EMBL/GenBank/DDBJ whole genome shotgun (WGS) entry which is preliminary data.</text>
</comment>
<gene>
    <name evidence="4" type="ORF">DES47_104304</name>
</gene>
<evidence type="ECO:0000256" key="2">
    <source>
        <dbReference type="SAM" id="MobiDB-lite"/>
    </source>
</evidence>